<proteinExistence type="predicted"/>
<dbReference type="STRING" id="1071679.BG57_14905"/>
<dbReference type="eggNOG" id="ENOG5030X8I">
    <property type="taxonomic scope" value="Bacteria"/>
</dbReference>
<dbReference type="Proteomes" id="UP000027439">
    <property type="component" value="Unassembled WGS sequence"/>
</dbReference>
<reference evidence="1 2" key="1">
    <citation type="submission" date="2014-03" db="EMBL/GenBank/DDBJ databases">
        <title>Draft Genome Sequences of Four Burkholderia Strains.</title>
        <authorList>
            <person name="Liu X.Y."/>
            <person name="Li C.X."/>
            <person name="Xu J.H."/>
        </authorList>
    </citation>
    <scope>NUCLEOTIDE SEQUENCE [LARGE SCALE GENOMIC DNA]</scope>
    <source>
        <strain evidence="1 2">R27</strain>
    </source>
</reference>
<organism evidence="1 2">
    <name type="scientific">Caballeronia grimmiae</name>
    <dbReference type="NCBI Taxonomy" id="1071679"/>
    <lineage>
        <taxon>Bacteria</taxon>
        <taxon>Pseudomonadati</taxon>
        <taxon>Pseudomonadota</taxon>
        <taxon>Betaproteobacteria</taxon>
        <taxon>Burkholderiales</taxon>
        <taxon>Burkholderiaceae</taxon>
        <taxon>Caballeronia</taxon>
    </lineage>
</organism>
<evidence type="ECO:0000313" key="1">
    <source>
        <dbReference type="EMBL" id="KDR30251.1"/>
    </source>
</evidence>
<sequence>MPVEHEDFEKNAAGIVDGRAKAETCHCWQRLVGEAMHAHDEDARRGRALVRDRQIERGKAEIAAELRAMHDVTANDIRTPEREMRGVEIARDERRPHRRRRNARAVRMRNGGHLLDFEAVLVAGRLQRGEVAGAFRAIAEVVADHDPARVKAIDDDVLHERIRRLARECVIEMLDHHAIDAIRAQRFELVAQHRDARRRACRIEELARMRLEGHHADRQPARVGGGTHARKQRLVAAMDTVEVADGQCAGRPALGIGEAAEDSHDRLGRWEG</sequence>
<comment type="caution">
    <text evidence="1">The sequence shown here is derived from an EMBL/GenBank/DDBJ whole genome shotgun (WGS) entry which is preliminary data.</text>
</comment>
<evidence type="ECO:0000313" key="2">
    <source>
        <dbReference type="Proteomes" id="UP000027439"/>
    </source>
</evidence>
<gene>
    <name evidence="1" type="ORF">BG57_14905</name>
</gene>
<name>A0A069NYW7_9BURK</name>
<accession>A0A069NYW7</accession>
<dbReference type="AlphaFoldDB" id="A0A069NYW7"/>
<protein>
    <submittedName>
        <fullName evidence="1">Uncharacterized protein</fullName>
    </submittedName>
</protein>
<dbReference type="EMBL" id="JFHE01000027">
    <property type="protein sequence ID" value="KDR30251.1"/>
    <property type="molecule type" value="Genomic_DNA"/>
</dbReference>